<dbReference type="Gene3D" id="3.80.10.10">
    <property type="entry name" value="Ribonuclease Inhibitor"/>
    <property type="match status" value="1"/>
</dbReference>
<comment type="subcellular location">
    <subcellularLocation>
        <location evidence="1">Nucleus</location>
    </subcellularLocation>
</comment>
<evidence type="ECO:0000256" key="2">
    <source>
        <dbReference type="ARBA" id="ARBA00023015"/>
    </source>
</evidence>
<dbReference type="AlphaFoldDB" id="E3KNP3"/>
<dbReference type="PANTHER" id="PTHR11988:SF27">
    <property type="entry name" value="GH27708P"/>
    <property type="match status" value="1"/>
</dbReference>
<keyword evidence="4" id="KW-0804">Transcription</keyword>
<name>E3KNP3_PUCGT</name>
<dbReference type="InterPro" id="IPR032675">
    <property type="entry name" value="LRR_dom_sf"/>
</dbReference>
<accession>E3KNP3</accession>
<gene>
    <name evidence="6" type="ORF">PGTG_11674</name>
</gene>
<evidence type="ECO:0000313" key="7">
    <source>
        <dbReference type="Proteomes" id="UP000008783"/>
    </source>
</evidence>
<dbReference type="InterPro" id="IPR040223">
    <property type="entry name" value="PAR_bZIP"/>
</dbReference>
<keyword evidence="3" id="KW-0238">DNA-binding</keyword>
<evidence type="ECO:0000313" key="6">
    <source>
        <dbReference type="EMBL" id="EFP85918.2"/>
    </source>
</evidence>
<keyword evidence="2" id="KW-0805">Transcription regulation</keyword>
<evidence type="ECO:0008006" key="8">
    <source>
        <dbReference type="Google" id="ProtNLM"/>
    </source>
</evidence>
<dbReference type="GO" id="GO:0000981">
    <property type="term" value="F:DNA-binding transcription factor activity, RNA polymerase II-specific"/>
    <property type="evidence" value="ECO:0000318"/>
    <property type="project" value="GO_Central"/>
</dbReference>
<keyword evidence="7" id="KW-1185">Reference proteome</keyword>
<organism evidence="6 7">
    <name type="scientific">Puccinia graminis f. sp. tritici (strain CRL 75-36-700-3 / race SCCL)</name>
    <name type="common">Black stem rust fungus</name>
    <dbReference type="NCBI Taxonomy" id="418459"/>
    <lineage>
        <taxon>Eukaryota</taxon>
        <taxon>Fungi</taxon>
        <taxon>Dikarya</taxon>
        <taxon>Basidiomycota</taxon>
        <taxon>Pucciniomycotina</taxon>
        <taxon>Pucciniomycetes</taxon>
        <taxon>Pucciniales</taxon>
        <taxon>Pucciniaceae</taxon>
        <taxon>Puccinia</taxon>
    </lineage>
</organism>
<dbReference type="GO" id="GO:0005634">
    <property type="term" value="C:nucleus"/>
    <property type="evidence" value="ECO:0007669"/>
    <property type="project" value="UniProtKB-SubCell"/>
</dbReference>
<dbReference type="VEuPathDB" id="FungiDB:PGTG_11674"/>
<dbReference type="InParanoid" id="E3KNP3"/>
<evidence type="ECO:0000256" key="4">
    <source>
        <dbReference type="ARBA" id="ARBA00023163"/>
    </source>
</evidence>
<proteinExistence type="predicted"/>
<dbReference type="SUPFAM" id="SSF52047">
    <property type="entry name" value="RNI-like"/>
    <property type="match status" value="1"/>
</dbReference>
<keyword evidence="5" id="KW-0539">Nucleus</keyword>
<dbReference type="HOGENOM" id="CLU_040573_0_0_1"/>
<sequence>MAKLSDLPDELVHIIIELSISVYPPITDIHGKRDHHSLDHNQIRGIEPALRPHLLAEVSYPEMSVPRNPYLALSLVNRAFRRCAQQILFENISLKDQWAAALFLQGLTQIVPLDQQELDGQIKIYARNDGDAQRNAKAGIGTSSKIYSLCLSEPSQHVRSVQFMWNGISSMGKGGGRLISDIIRSCPLLENIAISPEFYIRCKEPILEALASSAHVTDFVVSSNHPSNQAMFEWRADEVVSRLFSKWESLETIEFTIHKSICTLNCALRTIILTRPDLDEREFSWILKCSLESLRTLHIISPTKKLDRAGLCRMLAEHTARNLESLVLSCQNLHSRGTNNVNQPTGYEGLLDDFFESPSALRKLKCLSITGPLVGPNFFAGLPQSLEKLACQSCQISYPIFVKALSGHTDNQANSCSDELPLQSHPDLAGEFIQPVEWLPNLKCCSMREDLLQTEHSGTWEDGQLIKQVLEARGTACDGEFGK</sequence>
<dbReference type="Proteomes" id="UP000008783">
    <property type="component" value="Unassembled WGS sequence"/>
</dbReference>
<dbReference type="OrthoDB" id="2507263at2759"/>
<dbReference type="PANTHER" id="PTHR11988">
    <property type="entry name" value="THYROTROPH EMBRYONIC FACTOR RELATED"/>
    <property type="match status" value="1"/>
</dbReference>
<evidence type="ECO:0000256" key="1">
    <source>
        <dbReference type="ARBA" id="ARBA00004123"/>
    </source>
</evidence>
<reference key="1">
    <citation type="submission" date="2007-01" db="EMBL/GenBank/DDBJ databases">
        <title>The Genome Sequence of Puccinia graminis f. sp. tritici Strain CRL 75-36-700-3.</title>
        <authorList>
            <consortium name="The Broad Institute Genome Sequencing Platform"/>
            <person name="Birren B."/>
            <person name="Lander E."/>
            <person name="Galagan J."/>
            <person name="Nusbaum C."/>
            <person name="Devon K."/>
            <person name="Cuomo C."/>
            <person name="Jaffe D."/>
            <person name="Butler J."/>
            <person name="Alvarez P."/>
            <person name="Gnerre S."/>
            <person name="Grabherr M."/>
            <person name="Mauceli E."/>
            <person name="Brockman W."/>
            <person name="Young S."/>
            <person name="LaButti K."/>
            <person name="Sykes S."/>
            <person name="DeCaprio D."/>
            <person name="Crawford M."/>
            <person name="Koehrsen M."/>
            <person name="Engels R."/>
            <person name="Montgomery P."/>
            <person name="Pearson M."/>
            <person name="Howarth C."/>
            <person name="Larson L."/>
            <person name="White J."/>
            <person name="Zeng Q."/>
            <person name="Kodira C."/>
            <person name="Yandava C."/>
            <person name="Alvarado L."/>
            <person name="O'Leary S."/>
            <person name="Szabo L."/>
            <person name="Dean R."/>
            <person name="Schein J."/>
        </authorList>
    </citation>
    <scope>NUCLEOTIDE SEQUENCE</scope>
    <source>
        <strain>CRL 75-36-700-3</strain>
    </source>
</reference>
<dbReference type="EMBL" id="DS178297">
    <property type="protein sequence ID" value="EFP85918.2"/>
    <property type="molecule type" value="Genomic_DNA"/>
</dbReference>
<dbReference type="KEGG" id="pgr:PGTG_11674"/>
<reference evidence="7" key="2">
    <citation type="journal article" date="2011" name="Proc. Natl. Acad. Sci. U.S.A.">
        <title>Obligate biotrophy features unraveled by the genomic analysis of rust fungi.</title>
        <authorList>
            <person name="Duplessis S."/>
            <person name="Cuomo C.A."/>
            <person name="Lin Y.-C."/>
            <person name="Aerts A."/>
            <person name="Tisserant E."/>
            <person name="Veneault-Fourrey C."/>
            <person name="Joly D.L."/>
            <person name="Hacquard S."/>
            <person name="Amselem J."/>
            <person name="Cantarel B.L."/>
            <person name="Chiu R."/>
            <person name="Coutinho P.M."/>
            <person name="Feau N."/>
            <person name="Field M."/>
            <person name="Frey P."/>
            <person name="Gelhaye E."/>
            <person name="Goldberg J."/>
            <person name="Grabherr M.G."/>
            <person name="Kodira C.D."/>
            <person name="Kohler A."/>
            <person name="Kuees U."/>
            <person name="Lindquist E.A."/>
            <person name="Lucas S.M."/>
            <person name="Mago R."/>
            <person name="Mauceli E."/>
            <person name="Morin E."/>
            <person name="Murat C."/>
            <person name="Pangilinan J.L."/>
            <person name="Park R."/>
            <person name="Pearson M."/>
            <person name="Quesneville H."/>
            <person name="Rouhier N."/>
            <person name="Sakthikumar S."/>
            <person name="Salamov A.A."/>
            <person name="Schmutz J."/>
            <person name="Selles B."/>
            <person name="Shapiro H."/>
            <person name="Tanguay P."/>
            <person name="Tuskan G.A."/>
            <person name="Henrissat B."/>
            <person name="Van de Peer Y."/>
            <person name="Rouze P."/>
            <person name="Ellis J.G."/>
            <person name="Dodds P.N."/>
            <person name="Schein J.E."/>
            <person name="Zhong S."/>
            <person name="Hamelin R.C."/>
            <person name="Grigoriev I.V."/>
            <person name="Szabo L.J."/>
            <person name="Martin F."/>
        </authorList>
    </citation>
    <scope>NUCLEOTIDE SEQUENCE [LARGE SCALE GENOMIC DNA]</scope>
    <source>
        <strain evidence="7">CRL 75-36-700-3 / race SCCL</strain>
    </source>
</reference>
<dbReference type="RefSeq" id="XP_003330337.2">
    <property type="nucleotide sequence ID" value="XM_003330289.2"/>
</dbReference>
<dbReference type="GO" id="GO:0006357">
    <property type="term" value="P:regulation of transcription by RNA polymerase II"/>
    <property type="evidence" value="ECO:0000318"/>
    <property type="project" value="GO_Central"/>
</dbReference>
<evidence type="ECO:0000256" key="3">
    <source>
        <dbReference type="ARBA" id="ARBA00023125"/>
    </source>
</evidence>
<dbReference type="GO" id="GO:0000978">
    <property type="term" value="F:RNA polymerase II cis-regulatory region sequence-specific DNA binding"/>
    <property type="evidence" value="ECO:0000318"/>
    <property type="project" value="GO_Central"/>
</dbReference>
<protein>
    <recommendedName>
        <fullName evidence="8">F-box domain-containing protein</fullName>
    </recommendedName>
</protein>
<dbReference type="GeneID" id="10539917"/>
<evidence type="ECO:0000256" key="5">
    <source>
        <dbReference type="ARBA" id="ARBA00023242"/>
    </source>
</evidence>